<dbReference type="Gene3D" id="3.40.50.300">
    <property type="entry name" value="P-loop containing nucleotide triphosphate hydrolases"/>
    <property type="match status" value="1"/>
</dbReference>
<dbReference type="InterPro" id="IPR042197">
    <property type="entry name" value="Apaf_helical"/>
</dbReference>
<evidence type="ECO:0000256" key="9">
    <source>
        <dbReference type="ARBA" id="ARBA00023136"/>
    </source>
</evidence>
<evidence type="ECO:0000256" key="2">
    <source>
        <dbReference type="ARBA" id="ARBA00008894"/>
    </source>
</evidence>
<dbReference type="InterPro" id="IPR058922">
    <property type="entry name" value="WHD_DRP"/>
</dbReference>
<dbReference type="Gene3D" id="1.20.5.4130">
    <property type="match status" value="1"/>
</dbReference>
<accession>A0A2G2XRT8</accession>
<dbReference type="InterPro" id="IPR041118">
    <property type="entry name" value="Rx_N"/>
</dbReference>
<evidence type="ECO:0000259" key="11">
    <source>
        <dbReference type="Pfam" id="PF18052"/>
    </source>
</evidence>
<dbReference type="AlphaFoldDB" id="A0A2G2XRT8"/>
<evidence type="ECO:0000259" key="10">
    <source>
        <dbReference type="Pfam" id="PF00931"/>
    </source>
</evidence>
<dbReference type="CDD" id="cd14798">
    <property type="entry name" value="RX-CC_like"/>
    <property type="match status" value="1"/>
</dbReference>
<dbReference type="STRING" id="33114.A0A2G2XRT8"/>
<evidence type="ECO:0000256" key="7">
    <source>
        <dbReference type="ARBA" id="ARBA00022840"/>
    </source>
</evidence>
<keyword evidence="8" id="KW-0175">Coiled coil</keyword>
<dbReference type="GO" id="GO:0005524">
    <property type="term" value="F:ATP binding"/>
    <property type="evidence" value="ECO:0007669"/>
    <property type="project" value="UniProtKB-KW"/>
</dbReference>
<evidence type="ECO:0000313" key="14">
    <source>
        <dbReference type="EMBL" id="PHT60204.1"/>
    </source>
</evidence>
<dbReference type="PANTHER" id="PTHR23155">
    <property type="entry name" value="DISEASE RESISTANCE PROTEIN RP"/>
    <property type="match status" value="1"/>
</dbReference>
<reference evidence="14 15" key="1">
    <citation type="journal article" date="2017" name="Genome Biol.">
        <title>New reference genome sequences of hot pepper reveal the massive evolution of plant disease-resistance genes by retroduplication.</title>
        <authorList>
            <person name="Kim S."/>
            <person name="Park J."/>
            <person name="Yeom S.I."/>
            <person name="Kim Y.M."/>
            <person name="Seo E."/>
            <person name="Kim K.T."/>
            <person name="Kim M.S."/>
            <person name="Lee J.M."/>
            <person name="Cheong K."/>
            <person name="Shin H.S."/>
            <person name="Kim S.B."/>
            <person name="Han K."/>
            <person name="Lee J."/>
            <person name="Park M."/>
            <person name="Lee H.A."/>
            <person name="Lee H.Y."/>
            <person name="Lee Y."/>
            <person name="Oh S."/>
            <person name="Lee J.H."/>
            <person name="Choi E."/>
            <person name="Choi E."/>
            <person name="Lee S.E."/>
            <person name="Jeon J."/>
            <person name="Kim H."/>
            <person name="Choi G."/>
            <person name="Song H."/>
            <person name="Lee J."/>
            <person name="Lee S.C."/>
            <person name="Kwon J.K."/>
            <person name="Lee H.Y."/>
            <person name="Koo N."/>
            <person name="Hong Y."/>
            <person name="Kim R.W."/>
            <person name="Kang W.H."/>
            <person name="Huh J.H."/>
            <person name="Kang B.C."/>
            <person name="Yang T.J."/>
            <person name="Lee Y.H."/>
            <person name="Bennetzen J.L."/>
            <person name="Choi D."/>
        </authorList>
    </citation>
    <scope>NUCLEOTIDE SEQUENCE [LARGE SCALE GENOMIC DNA]</scope>
    <source>
        <strain evidence="15">cv. PBC81</strain>
    </source>
</reference>
<dbReference type="Gene3D" id="3.80.10.10">
    <property type="entry name" value="Ribonuclease Inhibitor"/>
    <property type="match status" value="1"/>
</dbReference>
<comment type="subcellular location">
    <subcellularLocation>
        <location evidence="1">Membrane</location>
        <topology evidence="1">Peripheral membrane protein</topology>
    </subcellularLocation>
</comment>
<keyword evidence="7" id="KW-0067">ATP-binding</keyword>
<evidence type="ECO:0000256" key="5">
    <source>
        <dbReference type="ARBA" id="ARBA00022741"/>
    </source>
</evidence>
<dbReference type="Pfam" id="PF18052">
    <property type="entry name" value="Rx_N"/>
    <property type="match status" value="1"/>
</dbReference>
<dbReference type="GO" id="GO:0098542">
    <property type="term" value="P:defense response to other organism"/>
    <property type="evidence" value="ECO:0007669"/>
    <property type="project" value="TreeGrafter"/>
</dbReference>
<dbReference type="InterPro" id="IPR038005">
    <property type="entry name" value="RX-like_CC"/>
</dbReference>
<dbReference type="Gene3D" id="1.10.8.430">
    <property type="entry name" value="Helical domain of apoptotic protease-activating factors"/>
    <property type="match status" value="1"/>
</dbReference>
<reference evidence="15" key="2">
    <citation type="journal article" date="2017" name="J. Anim. Genet.">
        <title>Multiple reference genome sequences of hot pepper reveal the massive evolution of plant disease resistance genes by retroduplication.</title>
        <authorList>
            <person name="Kim S."/>
            <person name="Park J."/>
            <person name="Yeom S.-I."/>
            <person name="Kim Y.-M."/>
            <person name="Seo E."/>
            <person name="Kim K.-T."/>
            <person name="Kim M.-S."/>
            <person name="Lee J.M."/>
            <person name="Cheong K."/>
            <person name="Shin H.-S."/>
            <person name="Kim S.-B."/>
            <person name="Han K."/>
            <person name="Lee J."/>
            <person name="Park M."/>
            <person name="Lee H.-A."/>
            <person name="Lee H.-Y."/>
            <person name="Lee Y."/>
            <person name="Oh S."/>
            <person name="Lee J.H."/>
            <person name="Choi E."/>
            <person name="Choi E."/>
            <person name="Lee S.E."/>
            <person name="Jeon J."/>
            <person name="Kim H."/>
            <person name="Choi G."/>
            <person name="Song H."/>
            <person name="Lee J."/>
            <person name="Lee S.-C."/>
            <person name="Kwon J.-K."/>
            <person name="Lee H.-Y."/>
            <person name="Koo N."/>
            <person name="Hong Y."/>
            <person name="Kim R.W."/>
            <person name="Kang W.-H."/>
            <person name="Huh J.H."/>
            <person name="Kang B.-C."/>
            <person name="Yang T.-J."/>
            <person name="Lee Y.-H."/>
            <person name="Bennetzen J.L."/>
            <person name="Choi D."/>
        </authorList>
    </citation>
    <scope>NUCLEOTIDE SEQUENCE [LARGE SCALE GENOMIC DNA]</scope>
    <source>
        <strain evidence="15">cv. PBC81</strain>
    </source>
</reference>
<feature type="domain" description="Disease resistance N-terminal" evidence="11">
    <location>
        <begin position="27"/>
        <end position="109"/>
    </location>
</feature>
<dbReference type="InterPro" id="IPR002182">
    <property type="entry name" value="NB-ARC"/>
</dbReference>
<evidence type="ECO:0000256" key="6">
    <source>
        <dbReference type="ARBA" id="ARBA00022821"/>
    </source>
</evidence>
<dbReference type="InterPro" id="IPR027417">
    <property type="entry name" value="P-loop_NTPase"/>
</dbReference>
<evidence type="ECO:0000313" key="15">
    <source>
        <dbReference type="Proteomes" id="UP000224567"/>
    </source>
</evidence>
<dbReference type="InterPro" id="IPR044974">
    <property type="entry name" value="Disease_R_plants"/>
</dbReference>
<evidence type="ECO:0000256" key="4">
    <source>
        <dbReference type="ARBA" id="ARBA00022737"/>
    </source>
</evidence>
<evidence type="ECO:0000256" key="8">
    <source>
        <dbReference type="ARBA" id="ARBA00023054"/>
    </source>
</evidence>
<dbReference type="GO" id="GO:0051607">
    <property type="term" value="P:defense response to virus"/>
    <property type="evidence" value="ECO:0007669"/>
    <property type="project" value="UniProtKB-ARBA"/>
</dbReference>
<dbReference type="OrthoDB" id="690341at2759"/>
<dbReference type="EMBL" id="MLFT02000001">
    <property type="protein sequence ID" value="PHT60204.1"/>
    <property type="molecule type" value="Genomic_DNA"/>
</dbReference>
<keyword evidence="6" id="KW-0611">Plant defense</keyword>
<protein>
    <recommendedName>
        <fullName evidence="16">Disease resistance protein RPM1</fullName>
    </recommendedName>
</protein>
<feature type="domain" description="NB-ARC" evidence="10">
    <location>
        <begin position="197"/>
        <end position="372"/>
    </location>
</feature>
<dbReference type="InterPro" id="IPR032675">
    <property type="entry name" value="LRR_dom_sf"/>
</dbReference>
<dbReference type="FunFam" id="3.40.50.300:FF:001091">
    <property type="entry name" value="Probable disease resistance protein At1g61300"/>
    <property type="match status" value="1"/>
</dbReference>
<dbReference type="Pfam" id="PF00931">
    <property type="entry name" value="NB-ARC"/>
    <property type="match status" value="1"/>
</dbReference>
<evidence type="ECO:0008006" key="16">
    <source>
        <dbReference type="Google" id="ProtNLM"/>
    </source>
</evidence>
<dbReference type="Proteomes" id="UP000224567">
    <property type="component" value="Unassembled WGS sequence"/>
</dbReference>
<organism evidence="14 15">
    <name type="scientific">Capsicum baccatum</name>
    <name type="common">Peruvian pepper</name>
    <dbReference type="NCBI Taxonomy" id="33114"/>
    <lineage>
        <taxon>Eukaryota</taxon>
        <taxon>Viridiplantae</taxon>
        <taxon>Streptophyta</taxon>
        <taxon>Embryophyta</taxon>
        <taxon>Tracheophyta</taxon>
        <taxon>Spermatophyta</taxon>
        <taxon>Magnoliopsida</taxon>
        <taxon>eudicotyledons</taxon>
        <taxon>Gunneridae</taxon>
        <taxon>Pentapetalae</taxon>
        <taxon>asterids</taxon>
        <taxon>lamiids</taxon>
        <taxon>Solanales</taxon>
        <taxon>Solanaceae</taxon>
        <taxon>Solanoideae</taxon>
        <taxon>Capsiceae</taxon>
        <taxon>Capsicum</taxon>
    </lineage>
</organism>
<feature type="domain" description="Disease resistance R13L4/SHOC-2-like LRR" evidence="13">
    <location>
        <begin position="573"/>
        <end position="899"/>
    </location>
</feature>
<dbReference type="PANTHER" id="PTHR23155:SF1205">
    <property type="entry name" value="DISEASE RESISTANCE PROTEIN RPM1"/>
    <property type="match status" value="1"/>
</dbReference>
<sequence length="971" mass="111375">MGLFLFSLQIQVSIDTCEDQVEMADCVVVFVLDKITNLLAEEAILLQEVKHDIQYIKDELERMIAFLGVADAFEEGDAEVKVWVRQVRDVANDIEDVIDESMLLSYDHHFRGSCCFIENLVFSIRNIKSRHKLVFEIQAIKSRVHNIAVGHQRYRYKFYVPEQGSSSNQAYDTANDRRGDALLLEEAELVGIGNPRQQLIGWLVEDDPRLKVVSVVGMGGSGKTTLVKKVYEDAAVKKNFNSLAWITVSKSFKVEEVLKDMIQQLYDEVKQPAPESLSTMSSNRLKAIAKTFLQSRTYVLVFDDIWTIQAWEAIRYALPDVNNGSRVILTTRLMDVASFCSIESNGYVYEMKPLSPEEVWILFCQKAFHGNSCPSHLESISRNILKKCGGLPLAIVAVGGVLATKNRNNIREWGMLNHSLGTELDTNDKFESMRIVLLLSFNDLPYYLKPCFLYLSLYPEDHLIERNTLIYRWIMEGFVKQKELRTVEDVADGYLNELINRSLIHPVQYNDDGSMKLGRIHDLYRGLILSKSRDVSFTATVDEQNKLWPEKTRRLSMHGMSGNLQVKRSVTKLRSLLTFGIADPQSLSCISQVLGSSRMLRVLDLRGAPLKMIPETVFKLFHLRYLSLRNTNVKVLPRSIERLKQLEILDLKQTYVTELPVEILKLENLRHLLVYSCVSYSYLPYNCSPGFKAFRGIEALRSLQKLAYIEATPDSGILREVGMLSELRRLVILNLRKEDGRILCSSIEKLHRLESLYLKSVEENEILDLSYMSSPPPLLQRLYLTGRIVKLPKWIQDLNSLVKIYLRWTRLTEDPLKYLQDLPNLVHLEFLVGYTGEELYFEQGKFQRLKLLNLDKLDGLRRVTIGEGSIPHLEKLVVQRCALVESVPTGIECLLNLKVLEFFDMPDEFITALRPDKQGADSWKVSHIGEVFYTYWRDGCWMVHSLKEKGNNQIPGHSGAVTRTYGRRNSL</sequence>
<dbReference type="Pfam" id="PF23559">
    <property type="entry name" value="WHD_DRP"/>
    <property type="match status" value="1"/>
</dbReference>
<dbReference type="GO" id="GO:0016020">
    <property type="term" value="C:membrane"/>
    <property type="evidence" value="ECO:0007669"/>
    <property type="project" value="UniProtKB-SubCell"/>
</dbReference>
<proteinExistence type="inferred from homology"/>
<dbReference type="FunFam" id="1.10.10.10:FF:000322">
    <property type="entry name" value="Probable disease resistance protein At1g63360"/>
    <property type="match status" value="1"/>
</dbReference>
<dbReference type="InterPro" id="IPR055414">
    <property type="entry name" value="LRR_R13L4/SHOC2-like"/>
</dbReference>
<keyword evidence="3" id="KW-0433">Leucine-rich repeat</keyword>
<dbReference type="SUPFAM" id="SSF52058">
    <property type="entry name" value="L domain-like"/>
    <property type="match status" value="1"/>
</dbReference>
<dbReference type="PRINTS" id="PR00364">
    <property type="entry name" value="DISEASERSIST"/>
</dbReference>
<keyword evidence="5" id="KW-0547">Nucleotide-binding</keyword>
<dbReference type="Gene3D" id="1.10.10.10">
    <property type="entry name" value="Winged helix-like DNA-binding domain superfamily/Winged helix DNA-binding domain"/>
    <property type="match status" value="1"/>
</dbReference>
<keyword evidence="9" id="KW-0472">Membrane</keyword>
<evidence type="ECO:0000256" key="1">
    <source>
        <dbReference type="ARBA" id="ARBA00004170"/>
    </source>
</evidence>
<evidence type="ECO:0000256" key="3">
    <source>
        <dbReference type="ARBA" id="ARBA00022614"/>
    </source>
</evidence>
<comment type="caution">
    <text evidence="14">The sequence shown here is derived from an EMBL/GenBank/DDBJ whole genome shotgun (WGS) entry which is preliminary data.</text>
</comment>
<dbReference type="GO" id="GO:0043531">
    <property type="term" value="F:ADP binding"/>
    <property type="evidence" value="ECO:0007669"/>
    <property type="project" value="InterPro"/>
</dbReference>
<evidence type="ECO:0000259" key="12">
    <source>
        <dbReference type="Pfam" id="PF23559"/>
    </source>
</evidence>
<comment type="similarity">
    <text evidence="2">Belongs to the disease resistance NB-LRR family.</text>
</comment>
<keyword evidence="15" id="KW-1185">Reference proteome</keyword>
<gene>
    <name evidence="14" type="ORF">CQW23_02567</name>
</gene>
<keyword evidence="4" id="KW-0677">Repeat</keyword>
<dbReference type="SUPFAM" id="SSF52540">
    <property type="entry name" value="P-loop containing nucleoside triphosphate hydrolases"/>
    <property type="match status" value="1"/>
</dbReference>
<evidence type="ECO:0000259" key="13">
    <source>
        <dbReference type="Pfam" id="PF23598"/>
    </source>
</evidence>
<name>A0A2G2XRT8_CAPBA</name>
<dbReference type="InterPro" id="IPR036388">
    <property type="entry name" value="WH-like_DNA-bd_sf"/>
</dbReference>
<dbReference type="Pfam" id="PF23598">
    <property type="entry name" value="LRR_14"/>
    <property type="match status" value="1"/>
</dbReference>
<feature type="domain" description="Disease resistance protein winged helix" evidence="12">
    <location>
        <begin position="457"/>
        <end position="528"/>
    </location>
</feature>